<dbReference type="GO" id="GO:0005886">
    <property type="term" value="C:plasma membrane"/>
    <property type="evidence" value="ECO:0007669"/>
    <property type="project" value="UniProtKB-SubCell"/>
</dbReference>
<dbReference type="InterPro" id="IPR005467">
    <property type="entry name" value="His_kinase_dom"/>
</dbReference>
<evidence type="ECO:0000259" key="10">
    <source>
        <dbReference type="PROSITE" id="PS50109"/>
    </source>
</evidence>
<dbReference type="PRINTS" id="PR00344">
    <property type="entry name" value="BCTRLSENSOR"/>
</dbReference>
<keyword evidence="5" id="KW-0597">Phosphoprotein</keyword>
<comment type="subcellular location">
    <subcellularLocation>
        <location evidence="2">Cell membrane</location>
        <topology evidence="2">Multi-pass membrane protein</topology>
    </subcellularLocation>
</comment>
<evidence type="ECO:0000256" key="7">
    <source>
        <dbReference type="ARBA" id="ARBA00022989"/>
    </source>
</evidence>
<proteinExistence type="predicted"/>
<feature type="transmembrane region" description="Helical" evidence="9">
    <location>
        <begin position="301"/>
        <end position="324"/>
    </location>
</feature>
<dbReference type="InterPro" id="IPR029151">
    <property type="entry name" value="Sensor-like_sf"/>
</dbReference>
<dbReference type="SMART" id="SM00387">
    <property type="entry name" value="HATPase_c"/>
    <property type="match status" value="1"/>
</dbReference>
<dbReference type="InterPro" id="IPR048760">
    <property type="entry name" value="VP0354-like_sensor_dom"/>
</dbReference>
<evidence type="ECO:0000256" key="9">
    <source>
        <dbReference type="SAM" id="Phobius"/>
    </source>
</evidence>
<dbReference type="EMBL" id="MJIC01000015">
    <property type="protein sequence ID" value="OFI33553.1"/>
    <property type="molecule type" value="Genomic_DNA"/>
</dbReference>
<keyword evidence="9" id="KW-0472">Membrane</keyword>
<dbReference type="Proteomes" id="UP000176037">
    <property type="component" value="Unassembled WGS sequence"/>
</dbReference>
<dbReference type="Pfam" id="PF02518">
    <property type="entry name" value="HATPase_c"/>
    <property type="match status" value="1"/>
</dbReference>
<feature type="coiled-coil region" evidence="8">
    <location>
        <begin position="327"/>
        <end position="364"/>
    </location>
</feature>
<dbReference type="InterPro" id="IPR004358">
    <property type="entry name" value="Sig_transdc_His_kin-like_C"/>
</dbReference>
<dbReference type="STRING" id="1856405.BFC17_04665"/>
<feature type="domain" description="Histidine kinase" evidence="10">
    <location>
        <begin position="373"/>
        <end position="603"/>
    </location>
</feature>
<dbReference type="Pfam" id="PF21623">
    <property type="entry name" value="HK_sensor_dom_bact"/>
    <property type="match status" value="1"/>
</dbReference>
<evidence type="ECO:0000256" key="1">
    <source>
        <dbReference type="ARBA" id="ARBA00000085"/>
    </source>
</evidence>
<dbReference type="PANTHER" id="PTHR43547:SF2">
    <property type="entry name" value="HYBRID SIGNAL TRANSDUCTION HISTIDINE KINASE C"/>
    <property type="match status" value="1"/>
</dbReference>
<accession>A0A1E8FDK3</accession>
<dbReference type="InterPro" id="IPR036890">
    <property type="entry name" value="HATPase_C_sf"/>
</dbReference>
<comment type="catalytic activity">
    <reaction evidence="1">
        <text>ATP + protein L-histidine = ADP + protein N-phospho-L-histidine.</text>
        <dbReference type="EC" id="2.7.13.3"/>
    </reaction>
</comment>
<dbReference type="AlphaFoldDB" id="A0A1E8FDK3"/>
<keyword evidence="4" id="KW-1003">Cell membrane</keyword>
<evidence type="ECO:0000256" key="5">
    <source>
        <dbReference type="ARBA" id="ARBA00022553"/>
    </source>
</evidence>
<evidence type="ECO:0000313" key="11">
    <source>
        <dbReference type="EMBL" id="OFI33553.1"/>
    </source>
</evidence>
<dbReference type="Gene3D" id="3.30.450.20">
    <property type="entry name" value="PAS domain"/>
    <property type="match status" value="1"/>
</dbReference>
<dbReference type="SUPFAM" id="SSF55874">
    <property type="entry name" value="ATPase domain of HSP90 chaperone/DNA topoisomerase II/histidine kinase"/>
    <property type="match status" value="1"/>
</dbReference>
<feature type="transmembrane region" description="Helical" evidence="9">
    <location>
        <begin position="7"/>
        <end position="27"/>
    </location>
</feature>
<dbReference type="GO" id="GO:0000155">
    <property type="term" value="F:phosphorelay sensor kinase activity"/>
    <property type="evidence" value="ECO:0007669"/>
    <property type="project" value="TreeGrafter"/>
</dbReference>
<protein>
    <recommendedName>
        <fullName evidence="3">histidine kinase</fullName>
        <ecNumber evidence="3">2.7.13.3</ecNumber>
    </recommendedName>
</protein>
<dbReference type="PANTHER" id="PTHR43547">
    <property type="entry name" value="TWO-COMPONENT HISTIDINE KINASE"/>
    <property type="match status" value="1"/>
</dbReference>
<reference evidence="11 12" key="1">
    <citation type="submission" date="2016-09" db="EMBL/GenBank/DDBJ databases">
        <title>Alteromonas lipolytica, a new species isolated from sea water.</title>
        <authorList>
            <person name="Wu Y.-H."/>
            <person name="Cheng H."/>
            <person name="Xu X.-W."/>
        </authorList>
    </citation>
    <scope>NUCLEOTIDE SEQUENCE [LARGE SCALE GENOMIC DNA]</scope>
    <source>
        <strain evidence="11 12">JW12</strain>
    </source>
</reference>
<dbReference type="SUPFAM" id="SSF103190">
    <property type="entry name" value="Sensory domain-like"/>
    <property type="match status" value="1"/>
</dbReference>
<dbReference type="InterPro" id="IPR003594">
    <property type="entry name" value="HATPase_dom"/>
</dbReference>
<keyword evidence="8" id="KW-0175">Coiled coil</keyword>
<evidence type="ECO:0000256" key="4">
    <source>
        <dbReference type="ARBA" id="ARBA00022475"/>
    </source>
</evidence>
<dbReference type="Gene3D" id="1.10.287.130">
    <property type="match status" value="1"/>
</dbReference>
<dbReference type="PROSITE" id="PS50109">
    <property type="entry name" value="HIS_KIN"/>
    <property type="match status" value="1"/>
</dbReference>
<dbReference type="CDD" id="cd00075">
    <property type="entry name" value="HATPase"/>
    <property type="match status" value="1"/>
</dbReference>
<keyword evidence="12" id="KW-1185">Reference proteome</keyword>
<gene>
    <name evidence="11" type="ORF">BFC17_04665</name>
</gene>
<evidence type="ECO:0000256" key="8">
    <source>
        <dbReference type="SAM" id="Coils"/>
    </source>
</evidence>
<evidence type="ECO:0000313" key="12">
    <source>
        <dbReference type="Proteomes" id="UP000176037"/>
    </source>
</evidence>
<dbReference type="Gene3D" id="3.30.565.10">
    <property type="entry name" value="Histidine kinase-like ATPase, C-terminal domain"/>
    <property type="match status" value="1"/>
</dbReference>
<dbReference type="EC" id="2.7.13.3" evidence="3"/>
<keyword evidence="7 9" id="KW-1133">Transmembrane helix</keyword>
<comment type="caution">
    <text evidence="11">The sequence shown here is derived from an EMBL/GenBank/DDBJ whole genome shotgun (WGS) entry which is preliminary data.</text>
</comment>
<evidence type="ECO:0000256" key="6">
    <source>
        <dbReference type="ARBA" id="ARBA00022692"/>
    </source>
</evidence>
<evidence type="ECO:0000256" key="2">
    <source>
        <dbReference type="ARBA" id="ARBA00004651"/>
    </source>
</evidence>
<sequence>MQIPARWRYLSVLFIVFVCVLVGHFTYQQHYNDLKRPLEIKQNALTDQTALRINARLSLVDTQIRLFRHELTLLNPEQSELEQVMFSMFRIYSDLLQARWIDLTGKEQVRVDRTPDNEVIKVATEMLQNKSRRYYFTAGMALSWEQVFISQIDLNVENGQVQRPLQPTLRAVIKASLPSMGEGLLVINFDLRSLLSQLQALNQADNELLIGAGDYRWIVHPEPGKTWHADLAEKRADIVTDLPEIAAKIKAGNLVQGDELNNQLFTVQTLLTTANSEGGLQDIHIIARTPAELLPAVKRQAIVFASIITFVTALGGLSILYAYWRHLTQLNKLSQSVQNERNNLQQALQRQSTLIEELAEAKKLSSLSVMVAGLAHELNTPVGATQLALSNQERLLEKLITQKQTGLTKTAFESFLSDSQQSLEQAQHNNRRAVELIQGFKRLTFERANDELNTFNVGQHLNDLCHSMKGLLKRSNVRLESDIPADITLTGYAGAFTQIVQICISNAIEHAFKGMSGACITIKSKAQNDRILVTIADNGVGIARDVMPFIFDPFYTSQRNNQHTGLGLHMAKVWLEEAFNGTISVDSTLGKGTVFTLSFNQLDQLAADIRKAGSTN</sequence>
<name>A0A1E8FDK3_9ALTE</name>
<evidence type="ECO:0000256" key="3">
    <source>
        <dbReference type="ARBA" id="ARBA00012438"/>
    </source>
</evidence>
<keyword evidence="6 9" id="KW-0812">Transmembrane</keyword>
<organism evidence="11 12">
    <name type="scientific">Alteromonas lipolytica</name>
    <dbReference type="NCBI Taxonomy" id="1856405"/>
    <lineage>
        <taxon>Bacteria</taxon>
        <taxon>Pseudomonadati</taxon>
        <taxon>Pseudomonadota</taxon>
        <taxon>Gammaproteobacteria</taxon>
        <taxon>Alteromonadales</taxon>
        <taxon>Alteromonadaceae</taxon>
        <taxon>Alteromonas/Salinimonas group</taxon>
        <taxon>Alteromonas</taxon>
    </lineage>
</organism>